<protein>
    <recommendedName>
        <fullName evidence="8">Myb-like domain-containing protein</fullName>
    </recommendedName>
</protein>
<dbReference type="PROSITE" id="PS50090">
    <property type="entry name" value="MYB_LIKE"/>
    <property type="match status" value="1"/>
</dbReference>
<evidence type="ECO:0000313" key="7">
    <source>
        <dbReference type="Proteomes" id="UP001648503"/>
    </source>
</evidence>
<evidence type="ECO:0000256" key="1">
    <source>
        <dbReference type="ARBA" id="ARBA00004123"/>
    </source>
</evidence>
<evidence type="ECO:0000313" key="6">
    <source>
        <dbReference type="EMBL" id="KAH6587707.1"/>
    </source>
</evidence>
<evidence type="ECO:0000256" key="2">
    <source>
        <dbReference type="ARBA" id="ARBA00023125"/>
    </source>
</evidence>
<dbReference type="CDD" id="cd00167">
    <property type="entry name" value="SANT"/>
    <property type="match status" value="2"/>
</dbReference>
<feature type="domain" description="Myb-like" evidence="4">
    <location>
        <begin position="141"/>
        <end position="202"/>
    </location>
</feature>
<dbReference type="SMART" id="SM00717">
    <property type="entry name" value="SANT"/>
    <property type="match status" value="2"/>
</dbReference>
<dbReference type="InterPro" id="IPR017930">
    <property type="entry name" value="Myb_dom"/>
</dbReference>
<dbReference type="InterPro" id="IPR009057">
    <property type="entry name" value="Homeodomain-like_sf"/>
</dbReference>
<dbReference type="PANTHER" id="PTHR46380">
    <property type="entry name" value="CYCLIN-D-BINDING MYB-LIKE TRANSCRIPTION FACTOR 1"/>
    <property type="match status" value="1"/>
</dbReference>
<keyword evidence="2" id="KW-0238">DNA-binding</keyword>
<dbReference type="Pfam" id="PF00249">
    <property type="entry name" value="Myb_DNA-binding"/>
    <property type="match status" value="1"/>
</dbReference>
<reference evidence="6 7" key="1">
    <citation type="submission" date="2021-02" db="EMBL/GenBank/DDBJ databases">
        <title>Variation within the Batrachochytrium salamandrivorans European outbreak.</title>
        <authorList>
            <person name="Kelly M."/>
            <person name="Pasmans F."/>
            <person name="Shea T.P."/>
            <person name="Munoz J.F."/>
            <person name="Carranza S."/>
            <person name="Cuomo C.A."/>
            <person name="Martel A."/>
        </authorList>
    </citation>
    <scope>NUCLEOTIDE SEQUENCE [LARGE SCALE GENOMIC DNA]</scope>
    <source>
        <strain evidence="6 7">AMFP18/2</strain>
    </source>
</reference>
<proteinExistence type="predicted"/>
<dbReference type="PANTHER" id="PTHR46380:SF2">
    <property type="entry name" value="CYCLIN-D-BINDING MYB-LIKE TRANSCRIPTION FACTOR 1"/>
    <property type="match status" value="1"/>
</dbReference>
<sequence>MGPFSNLEKHRIGQAVDSYLLEYSVPREDLHYLINRRTKFTAAGSSSSEFKSASMYADKKYSGFIASVRENAALNRTVDQVYWYMSRAYSTKRTGGARWTEEEDNMLRHLIATKGERYAEIEREMGRGDTKKRWKKLMSASPSMKVGRWGEDEVQKLTSAITQIMTREGLTDSSQITQWPEISSMVGTRNDVQCRSKWNLALQCGKKVLPTARSFEYDDYVALLTRMLALCSTANDETEIIWEMLVGHEEPWNAHYLKGRWMYLRGAVPAHEVSIRTFSQLIDYCFNNLVELMDRRSRMISTSEFLVNTEDMDA</sequence>
<evidence type="ECO:0000259" key="5">
    <source>
        <dbReference type="PROSITE" id="PS51294"/>
    </source>
</evidence>
<comment type="subcellular location">
    <subcellularLocation>
        <location evidence="1">Nucleus</location>
    </subcellularLocation>
</comment>
<dbReference type="EMBL" id="JAFCIX010000555">
    <property type="protein sequence ID" value="KAH6587707.1"/>
    <property type="molecule type" value="Genomic_DNA"/>
</dbReference>
<keyword evidence="7" id="KW-1185">Reference proteome</keyword>
<dbReference type="InterPro" id="IPR051651">
    <property type="entry name" value="DMTF1_DNA-bind_reg"/>
</dbReference>
<comment type="caution">
    <text evidence="6">The sequence shown here is derived from an EMBL/GenBank/DDBJ whole genome shotgun (WGS) entry which is preliminary data.</text>
</comment>
<evidence type="ECO:0000259" key="4">
    <source>
        <dbReference type="PROSITE" id="PS50090"/>
    </source>
</evidence>
<dbReference type="PROSITE" id="PS51294">
    <property type="entry name" value="HTH_MYB"/>
    <property type="match status" value="1"/>
</dbReference>
<organism evidence="6 7">
    <name type="scientific">Batrachochytrium salamandrivorans</name>
    <dbReference type="NCBI Taxonomy" id="1357716"/>
    <lineage>
        <taxon>Eukaryota</taxon>
        <taxon>Fungi</taxon>
        <taxon>Fungi incertae sedis</taxon>
        <taxon>Chytridiomycota</taxon>
        <taxon>Chytridiomycota incertae sedis</taxon>
        <taxon>Chytridiomycetes</taxon>
        <taxon>Rhizophydiales</taxon>
        <taxon>Rhizophydiales incertae sedis</taxon>
        <taxon>Batrachochytrium</taxon>
    </lineage>
</organism>
<gene>
    <name evidence="6" type="ORF">BASA50_011311</name>
</gene>
<evidence type="ECO:0008006" key="8">
    <source>
        <dbReference type="Google" id="ProtNLM"/>
    </source>
</evidence>
<dbReference type="Gene3D" id="1.10.10.60">
    <property type="entry name" value="Homeodomain-like"/>
    <property type="match status" value="1"/>
</dbReference>
<dbReference type="SUPFAM" id="SSF46689">
    <property type="entry name" value="Homeodomain-like"/>
    <property type="match status" value="2"/>
</dbReference>
<dbReference type="InterPro" id="IPR001005">
    <property type="entry name" value="SANT/Myb"/>
</dbReference>
<accession>A0ABQ8EWF0</accession>
<feature type="domain" description="HTH myb-type" evidence="5">
    <location>
        <begin position="91"/>
        <end position="142"/>
    </location>
</feature>
<dbReference type="Proteomes" id="UP001648503">
    <property type="component" value="Unassembled WGS sequence"/>
</dbReference>
<evidence type="ECO:0000256" key="3">
    <source>
        <dbReference type="ARBA" id="ARBA00023242"/>
    </source>
</evidence>
<keyword evidence="3" id="KW-0539">Nucleus</keyword>
<name>A0ABQ8EWF0_9FUNG</name>